<dbReference type="EMBL" id="JAOYFB010000003">
    <property type="protein sequence ID" value="KAK4009241.1"/>
    <property type="molecule type" value="Genomic_DNA"/>
</dbReference>
<proteinExistence type="predicted"/>
<comment type="caution">
    <text evidence="1">The sequence shown here is derived from an EMBL/GenBank/DDBJ whole genome shotgun (WGS) entry which is preliminary data.</text>
</comment>
<sequence>MSHFIIEVPKEPPLKRCWIYMVAKNWILKDFLYTADNSYSLAYKQSLLVNGKDPDIQTWECNPSFKKQEQISHELRKAYQFSLLHLKLEEVIEKGLKKVENYLEKFQRLIKTVKKKMRV</sequence>
<protein>
    <submittedName>
        <fullName evidence="1">Uncharacterized protein</fullName>
    </submittedName>
</protein>
<accession>A0ABQ9Z8L5</accession>
<keyword evidence="2" id="KW-1185">Reference proteome</keyword>
<dbReference type="Proteomes" id="UP001234178">
    <property type="component" value="Unassembled WGS sequence"/>
</dbReference>
<evidence type="ECO:0000313" key="2">
    <source>
        <dbReference type="Proteomes" id="UP001234178"/>
    </source>
</evidence>
<evidence type="ECO:0000313" key="1">
    <source>
        <dbReference type="EMBL" id="KAK4009241.1"/>
    </source>
</evidence>
<reference evidence="1 2" key="1">
    <citation type="journal article" date="2023" name="Nucleic Acids Res.">
        <title>The hologenome of Daphnia magna reveals possible DNA methylation and microbiome-mediated evolution of the host genome.</title>
        <authorList>
            <person name="Chaturvedi A."/>
            <person name="Li X."/>
            <person name="Dhandapani V."/>
            <person name="Marshall H."/>
            <person name="Kissane S."/>
            <person name="Cuenca-Cambronero M."/>
            <person name="Asole G."/>
            <person name="Calvet F."/>
            <person name="Ruiz-Romero M."/>
            <person name="Marangio P."/>
            <person name="Guigo R."/>
            <person name="Rago D."/>
            <person name="Mirbahai L."/>
            <person name="Eastwood N."/>
            <person name="Colbourne J.K."/>
            <person name="Zhou J."/>
            <person name="Mallon E."/>
            <person name="Orsini L."/>
        </authorList>
    </citation>
    <scope>NUCLEOTIDE SEQUENCE [LARGE SCALE GENOMIC DNA]</scope>
    <source>
        <strain evidence="1">LRV0_1</strain>
    </source>
</reference>
<gene>
    <name evidence="1" type="ORF">OUZ56_018357</name>
</gene>
<name>A0ABQ9Z8L5_9CRUS</name>
<organism evidence="1 2">
    <name type="scientific">Daphnia magna</name>
    <dbReference type="NCBI Taxonomy" id="35525"/>
    <lineage>
        <taxon>Eukaryota</taxon>
        <taxon>Metazoa</taxon>
        <taxon>Ecdysozoa</taxon>
        <taxon>Arthropoda</taxon>
        <taxon>Crustacea</taxon>
        <taxon>Branchiopoda</taxon>
        <taxon>Diplostraca</taxon>
        <taxon>Cladocera</taxon>
        <taxon>Anomopoda</taxon>
        <taxon>Daphniidae</taxon>
        <taxon>Daphnia</taxon>
    </lineage>
</organism>